<dbReference type="eggNOG" id="ENOG5032UCS">
    <property type="taxonomic scope" value="Bacteria"/>
</dbReference>
<protein>
    <recommendedName>
        <fullName evidence="3">DUF4905 domain-containing protein</fullName>
    </recommendedName>
</protein>
<dbReference type="AlphaFoldDB" id="H8KW51"/>
<dbReference type="OrthoDB" id="597091at2"/>
<sequence length="256" mass="29770">MIKDKVNTHFSKEFNGFVWKIMVDEKKDMLALEIRNAELKTTSFTCININNQQVTINNLQLEESWFCGMEIISDGVLLLHYYINESSPEHKGMIAFDACSGKMLWENYTHAYSGEKWNAFIAYNTRIEPKRFVYLDKTTGQVVQPIPDDEKASLQNSFFTFPELVDAKVYESYLSPHTPEGIVELAQTDNTTIISFYIKDNQVVTNYIRVFNNMNELVLEDKMLSDIQNQGSDTFFVYKKCLLYIKNRSKIVGYFL</sequence>
<name>H8KW51_SOLCM</name>
<evidence type="ECO:0008006" key="3">
    <source>
        <dbReference type="Google" id="ProtNLM"/>
    </source>
</evidence>
<dbReference type="Pfam" id="PF16248">
    <property type="entry name" value="DUF4905"/>
    <property type="match status" value="1"/>
</dbReference>
<dbReference type="STRING" id="929556.Solca_2017"/>
<gene>
    <name evidence="1" type="ordered locus">Solca_2017</name>
</gene>
<dbReference type="HOGENOM" id="CLU_985878_0_0_10"/>
<dbReference type="InterPro" id="IPR032595">
    <property type="entry name" value="DUF4905"/>
</dbReference>
<evidence type="ECO:0000313" key="1">
    <source>
        <dbReference type="EMBL" id="AFD07072.1"/>
    </source>
</evidence>
<dbReference type="KEGG" id="scn:Solca_2017"/>
<dbReference type="Proteomes" id="UP000007590">
    <property type="component" value="Chromosome"/>
</dbReference>
<dbReference type="RefSeq" id="WP_014680299.1">
    <property type="nucleotide sequence ID" value="NC_017770.1"/>
</dbReference>
<evidence type="ECO:0000313" key="2">
    <source>
        <dbReference type="Proteomes" id="UP000007590"/>
    </source>
</evidence>
<keyword evidence="2" id="KW-1185">Reference proteome</keyword>
<organism evidence="1 2">
    <name type="scientific">Solitalea canadensis (strain ATCC 29591 / DSM 3403 / JCM 21819 / LMG 8368 / NBRC 15130 / NCIMB 12057 / USAM 9D)</name>
    <name type="common">Flexibacter canadensis</name>
    <dbReference type="NCBI Taxonomy" id="929556"/>
    <lineage>
        <taxon>Bacteria</taxon>
        <taxon>Pseudomonadati</taxon>
        <taxon>Bacteroidota</taxon>
        <taxon>Sphingobacteriia</taxon>
        <taxon>Sphingobacteriales</taxon>
        <taxon>Sphingobacteriaceae</taxon>
        <taxon>Solitalea</taxon>
    </lineage>
</organism>
<dbReference type="EMBL" id="CP003349">
    <property type="protein sequence ID" value="AFD07072.1"/>
    <property type="molecule type" value="Genomic_DNA"/>
</dbReference>
<accession>H8KW51</accession>
<reference evidence="1" key="1">
    <citation type="submission" date="2012-02" db="EMBL/GenBank/DDBJ databases">
        <title>The complete genome of Solitalea canadensis DSM 3403.</title>
        <authorList>
            <consortium name="US DOE Joint Genome Institute (JGI-PGF)"/>
            <person name="Lucas S."/>
            <person name="Copeland A."/>
            <person name="Lapidus A."/>
            <person name="Glavina del Rio T."/>
            <person name="Dalin E."/>
            <person name="Tice H."/>
            <person name="Bruce D."/>
            <person name="Goodwin L."/>
            <person name="Pitluck S."/>
            <person name="Peters L."/>
            <person name="Ovchinnikova G."/>
            <person name="Lu M."/>
            <person name="Kyrpides N."/>
            <person name="Mavromatis K."/>
            <person name="Ivanova N."/>
            <person name="Brettin T."/>
            <person name="Detter J.C."/>
            <person name="Han C."/>
            <person name="Larimer F."/>
            <person name="Land M."/>
            <person name="Hauser L."/>
            <person name="Markowitz V."/>
            <person name="Cheng J.-F."/>
            <person name="Hugenholtz P."/>
            <person name="Woyke T."/>
            <person name="Wu D."/>
            <person name="Spring S."/>
            <person name="Schroeder M."/>
            <person name="Kopitz M."/>
            <person name="Brambilla E."/>
            <person name="Klenk H.-P."/>
            <person name="Eisen J.A."/>
        </authorList>
    </citation>
    <scope>NUCLEOTIDE SEQUENCE</scope>
    <source>
        <strain evidence="1">DSM 3403</strain>
    </source>
</reference>
<proteinExistence type="predicted"/>